<evidence type="ECO:0000313" key="2">
    <source>
        <dbReference type="EMBL" id="JAD54546.1"/>
    </source>
</evidence>
<proteinExistence type="predicted"/>
<sequence length="42" mass="4492">MWMRCSPAACASMSTASPPQQGPTQARPISTMLPRSAATRRT</sequence>
<feature type="compositionally biased region" description="Polar residues" evidence="1">
    <location>
        <begin position="12"/>
        <end position="28"/>
    </location>
</feature>
<accession>A0A0A9ATU9</accession>
<name>A0A0A9ATU9_ARUDO</name>
<dbReference type="AlphaFoldDB" id="A0A0A9ATU9"/>
<evidence type="ECO:0000256" key="1">
    <source>
        <dbReference type="SAM" id="MobiDB-lite"/>
    </source>
</evidence>
<reference evidence="2" key="1">
    <citation type="submission" date="2014-09" db="EMBL/GenBank/DDBJ databases">
        <authorList>
            <person name="Magalhaes I.L.F."/>
            <person name="Oliveira U."/>
            <person name="Santos F.R."/>
            <person name="Vidigal T.H.D.A."/>
            <person name="Brescovit A.D."/>
            <person name="Santos A.J."/>
        </authorList>
    </citation>
    <scope>NUCLEOTIDE SEQUENCE</scope>
    <source>
        <tissue evidence="2">Shoot tissue taken approximately 20 cm above the soil surface</tissue>
    </source>
</reference>
<reference evidence="2" key="2">
    <citation type="journal article" date="2015" name="Data Brief">
        <title>Shoot transcriptome of the giant reed, Arundo donax.</title>
        <authorList>
            <person name="Barrero R.A."/>
            <person name="Guerrero F.D."/>
            <person name="Moolhuijzen P."/>
            <person name="Goolsby J.A."/>
            <person name="Tidwell J."/>
            <person name="Bellgard S.E."/>
            <person name="Bellgard M.I."/>
        </authorList>
    </citation>
    <scope>NUCLEOTIDE SEQUENCE</scope>
    <source>
        <tissue evidence="2">Shoot tissue taken approximately 20 cm above the soil surface</tissue>
    </source>
</reference>
<dbReference type="EMBL" id="GBRH01243349">
    <property type="protein sequence ID" value="JAD54546.1"/>
    <property type="molecule type" value="Transcribed_RNA"/>
</dbReference>
<organism evidence="2">
    <name type="scientific">Arundo donax</name>
    <name type="common">Giant reed</name>
    <name type="synonym">Donax arundinaceus</name>
    <dbReference type="NCBI Taxonomy" id="35708"/>
    <lineage>
        <taxon>Eukaryota</taxon>
        <taxon>Viridiplantae</taxon>
        <taxon>Streptophyta</taxon>
        <taxon>Embryophyta</taxon>
        <taxon>Tracheophyta</taxon>
        <taxon>Spermatophyta</taxon>
        <taxon>Magnoliopsida</taxon>
        <taxon>Liliopsida</taxon>
        <taxon>Poales</taxon>
        <taxon>Poaceae</taxon>
        <taxon>PACMAD clade</taxon>
        <taxon>Arundinoideae</taxon>
        <taxon>Arundineae</taxon>
        <taxon>Arundo</taxon>
    </lineage>
</organism>
<feature type="region of interest" description="Disordered" evidence="1">
    <location>
        <begin position="1"/>
        <end position="42"/>
    </location>
</feature>
<protein>
    <submittedName>
        <fullName evidence="2">Uncharacterized protein</fullName>
    </submittedName>
</protein>